<dbReference type="AlphaFoldDB" id="A0AAW4FV84"/>
<dbReference type="PANTHER" id="PTHR46268:SF6">
    <property type="entry name" value="UNIVERSAL STRESS PROTEIN UP12"/>
    <property type="match status" value="1"/>
</dbReference>
<proteinExistence type="inferred from homology"/>
<dbReference type="InterPro" id="IPR006016">
    <property type="entry name" value="UspA"/>
</dbReference>
<evidence type="ECO:0000313" key="3">
    <source>
        <dbReference type="EMBL" id="MBM3095227.1"/>
    </source>
</evidence>
<gene>
    <name evidence="3" type="ORF">GFB56_31370</name>
</gene>
<dbReference type="Gene3D" id="3.40.50.620">
    <property type="entry name" value="HUPs"/>
    <property type="match status" value="1"/>
</dbReference>
<keyword evidence="4" id="KW-1185">Reference proteome</keyword>
<evidence type="ECO:0000313" key="4">
    <source>
        <dbReference type="Proteomes" id="UP000744980"/>
    </source>
</evidence>
<dbReference type="CDD" id="cd00293">
    <property type="entry name" value="USP-like"/>
    <property type="match status" value="1"/>
</dbReference>
<dbReference type="PANTHER" id="PTHR46268">
    <property type="entry name" value="STRESS RESPONSE PROTEIN NHAX"/>
    <property type="match status" value="1"/>
</dbReference>
<dbReference type="Proteomes" id="UP000744980">
    <property type="component" value="Unassembled WGS sequence"/>
</dbReference>
<dbReference type="InterPro" id="IPR014729">
    <property type="entry name" value="Rossmann-like_a/b/a_fold"/>
</dbReference>
<dbReference type="PRINTS" id="PR01438">
    <property type="entry name" value="UNVRSLSTRESS"/>
</dbReference>
<dbReference type="InterPro" id="IPR006015">
    <property type="entry name" value="Universal_stress_UspA"/>
</dbReference>
<sequence>MIKHVLVATDGSDTAWKAVEMAANIARGPGARVTILHVILNAVRAEEASQLARAEHMVRRVSAITMPGQERALSSRHDLFKSSQGGIGETRSVLGERIVENAAERARTLGVNDVHTRVEPGDYAETILAVANEIGADMIVVGSRGLGRLAGMLLGSVSQKVAQQALCSVTIVR</sequence>
<evidence type="ECO:0000259" key="2">
    <source>
        <dbReference type="Pfam" id="PF00582"/>
    </source>
</evidence>
<dbReference type="RefSeq" id="WP_057207939.1">
    <property type="nucleotide sequence ID" value="NZ_CP083373.1"/>
</dbReference>
<evidence type="ECO:0000256" key="1">
    <source>
        <dbReference type="ARBA" id="ARBA00008791"/>
    </source>
</evidence>
<dbReference type="EMBL" id="WXFA01000040">
    <property type="protein sequence ID" value="MBM3095227.1"/>
    <property type="molecule type" value="Genomic_DNA"/>
</dbReference>
<name>A0AAW4FV84_9HYPH</name>
<accession>A0AAW4FV84</accession>
<dbReference type="SUPFAM" id="SSF52402">
    <property type="entry name" value="Adenine nucleotide alpha hydrolases-like"/>
    <property type="match status" value="1"/>
</dbReference>
<comment type="similarity">
    <text evidence="1">Belongs to the universal stress protein A family.</text>
</comment>
<organism evidence="3 4">
    <name type="scientific">Ensifer canadensis</name>
    <dbReference type="NCBI Taxonomy" id="555315"/>
    <lineage>
        <taxon>Bacteria</taxon>
        <taxon>Pseudomonadati</taxon>
        <taxon>Pseudomonadota</taxon>
        <taxon>Alphaproteobacteria</taxon>
        <taxon>Hyphomicrobiales</taxon>
        <taxon>Rhizobiaceae</taxon>
        <taxon>Sinorhizobium/Ensifer group</taxon>
        <taxon>Ensifer</taxon>
    </lineage>
</organism>
<feature type="domain" description="UspA" evidence="2">
    <location>
        <begin position="1"/>
        <end position="173"/>
    </location>
</feature>
<dbReference type="Pfam" id="PF00582">
    <property type="entry name" value="Usp"/>
    <property type="match status" value="1"/>
</dbReference>
<protein>
    <submittedName>
        <fullName evidence="3">Universal stress protein</fullName>
    </submittedName>
</protein>
<comment type="caution">
    <text evidence="3">The sequence shown here is derived from an EMBL/GenBank/DDBJ whole genome shotgun (WGS) entry which is preliminary data.</text>
</comment>
<reference evidence="3 4" key="1">
    <citation type="submission" date="2020-01" db="EMBL/GenBank/DDBJ databases">
        <title>Draft genome assembly of Ensifer adhaerens T173.</title>
        <authorList>
            <person name="Craig J.E."/>
            <person name="Stinchcombe J.R."/>
        </authorList>
    </citation>
    <scope>NUCLEOTIDE SEQUENCE [LARGE SCALE GENOMIC DNA]</scope>
    <source>
        <strain evidence="3 4">T173</strain>
    </source>
</reference>